<feature type="compositionally biased region" description="Low complexity" evidence="1">
    <location>
        <begin position="1072"/>
        <end position="1086"/>
    </location>
</feature>
<keyword evidence="5" id="KW-1185">Reference proteome</keyword>
<comment type="caution">
    <text evidence="4">The sequence shown here is derived from an EMBL/GenBank/DDBJ whole genome shotgun (WGS) entry which is preliminary data.</text>
</comment>
<feature type="region of interest" description="Disordered" evidence="1">
    <location>
        <begin position="740"/>
        <end position="846"/>
    </location>
</feature>
<protein>
    <recommendedName>
        <fullName evidence="6">Transposon protein, putative, CACTA, En/Spm sub-class</fullName>
    </recommendedName>
</protein>
<evidence type="ECO:0008006" key="6">
    <source>
        <dbReference type="Google" id="ProtNLM"/>
    </source>
</evidence>
<feature type="compositionally biased region" description="Basic and acidic residues" evidence="1">
    <location>
        <begin position="1510"/>
        <end position="1523"/>
    </location>
</feature>
<dbReference type="PANTHER" id="PTHR48258">
    <property type="entry name" value="DUF4218 DOMAIN-CONTAINING PROTEIN-RELATED"/>
    <property type="match status" value="1"/>
</dbReference>
<evidence type="ECO:0000313" key="4">
    <source>
        <dbReference type="EMBL" id="KAK1606625.1"/>
    </source>
</evidence>
<dbReference type="InterPro" id="IPR004242">
    <property type="entry name" value="Transposase_21"/>
</dbReference>
<feature type="region of interest" description="Disordered" evidence="1">
    <location>
        <begin position="210"/>
        <end position="230"/>
    </location>
</feature>
<evidence type="ECO:0000256" key="1">
    <source>
        <dbReference type="SAM" id="MobiDB-lite"/>
    </source>
</evidence>
<dbReference type="Pfam" id="PF13960">
    <property type="entry name" value="DUF4218"/>
    <property type="match status" value="1"/>
</dbReference>
<dbReference type="Pfam" id="PF02992">
    <property type="entry name" value="Transposase_21"/>
    <property type="match status" value="1"/>
</dbReference>
<feature type="compositionally biased region" description="Polar residues" evidence="1">
    <location>
        <begin position="712"/>
        <end position="723"/>
    </location>
</feature>
<feature type="region of interest" description="Disordered" evidence="1">
    <location>
        <begin position="1404"/>
        <end position="1426"/>
    </location>
</feature>
<accession>A0AAD8QQJ2</accession>
<feature type="compositionally biased region" description="Acidic residues" evidence="1">
    <location>
        <begin position="692"/>
        <end position="701"/>
    </location>
</feature>
<dbReference type="Pfam" id="PF26133">
    <property type="entry name" value="DUF8039"/>
    <property type="match status" value="1"/>
</dbReference>
<evidence type="ECO:0000313" key="5">
    <source>
        <dbReference type="Proteomes" id="UP001231189"/>
    </source>
</evidence>
<evidence type="ECO:0000259" key="3">
    <source>
        <dbReference type="Pfam" id="PF26133"/>
    </source>
</evidence>
<sequence length="1884" mass="211138">MKRKYIQMSMLIQGPTQPGNDINMYLELLKEELETLWAEEGVDTWDAVAEEYFPLRAALITTVQDYLGYGYISCQVATETDPWRKRGDLFDGTNEPRGPPRKKSGEEIDTLLKGWKECPAPGKIRQKPGEKKKKKETTPLIGVWKRRSVFWDLPYWKILDTPHCLDVMHITKNVCESLLGTLLNMPDRTKDGPKARQDLKVLGIREELQIPPAQEGQSEEEADGGQKRKRIKQPDYYCPPSCFTFSPAEVDQFFNCLVGVRVPFGYSGLISRYMDPKKRNFSGMKSHDCHVMMTQILPVAIRGIMDDHVRATLTGLCNFFDVITRKSISVKKLARLQEEIVVILCEMEMYFPPAFFDVMVHLLVHIMDDIVSLGPAFLHNMMPFERMNGVIKGYVRNRSHPDGSIVQGWLTEECISFCTNYLDIEDPVGLPQNKYLRRFEGVGHKNGRKELHVHMSGRSSDFDRANLVALQHIDLIDPWLKEHKTMIENSGKPMMTEAEIYREHNSSFARWFKDHIDANPPPMDSDKDKLVLALSHGPAPNIMTYQAYDINGYTFYTEEKDKNSVYQNSGVTMDSWTGDVKTRYYGRIEEIWELSYAGEKVPMFRIRWAKSVRKEDRYFTTMFLPEANKSKSTNATAQNEPWVLAEHVHQCFFITDPSRPSRVIVRRGKRTIVGMDGVANEEDFEGQVGDPMMEESEDEDTTYTTRRSRTTLPRSVQATMSSQEELEEHYNRHFFRTEEDAEAAGVGGDEDHEMEDAAGGSADEPSGNEASAAAGGSTYEPSGDEATGAAGGGGETSGDDPSAAAGSSGTGTSGAKRPRKARRQNTVGTGRDTVTEVDPASGLPVLPKDVAKGYGNQLACILREVVNLNETDLRAESKAPLRAQLIARLHARYKFLGDYASSHQTNNIVNSQALLKFTKHLSSYKYMVRRLIAEGKGFEEVHSAFPHVTQADFDAFVANEELQATKNRKLWGKEMRELNIGNHNLGSRGYEGKEPYWAKEDEAYVNAGIENPWLKYKDPLERRFIRSRYHKKKLTGELVTDPKVVTDIIWFTNDKKVLALEKKLEEERQRLSQSSQGDEGSSSQASTGRVAWDKPLVRALNIVNEHSPTRRPHRGRVAGAGTGYKHGHYGLSSAADKNARNERKQREAEEMRESILAQVQAGLVPQLVPQLKATLVPEVKAEVAAGVQADFNAMQAWYEGGKQGPPPKMQVVSFNGSNSMVPPSAGNDNVIMETPPAAGNVAGARDSPSMPGSSPSVTCTPAAACAGPSTLAELNALTALSTPCTFLMRVNDEIKDVARGSIIRPLDKKWHTRDMADDVYRVEVDRALPGYEDLFPPNQPHGADDDSPLNLASLKGWVLLWPKTLIRINTYSGSTASKDKHLAAPHVSVPPRQPAAPVVIAPPERPAAPEVSAPPQQPAAPEAEEYERDNFQWDIPTSSQVVHEDAPGFKYVCSKKLFDSQETADEEENPEEVATAAVKNMLSPNTLRATATTAMDGPALQPKKRKRANKKDAQDKAAAKSKDKVPLLDKLPNNWRPLHHLGQPMLPEHVVKKLTPDMRSLHETVLHVENLLLKSKDPGYPLFVAKVPTGMNFVEKYPADLCFIRFNDIFSIYRMQALHFSVVRLVALSMSSQIVKEGTPTIAIMDPFYMRESIICNPGDRAIATQQVEDFMLANIKKGAILIPYFPEDKFCTLIVVHPQHSHAVYLDSGRDRKKDYSHIRALLNDALTGFANKAGPLKVERKSRGGFVLTHTTNFPCLRQSTPDNGMDAWYAILQMQEYIKYADDMLLPDNLRNRFANMADVPDREIRKNWGRIQQFICTIILQDVNNRSGEFFYGYGLPPNDEIDLRLEMSRDERPFNSLEGCRPFPLGVQPDLTTGTLAKA</sequence>
<feature type="domain" description="DUF4218" evidence="2">
    <location>
        <begin position="325"/>
        <end position="423"/>
    </location>
</feature>
<proteinExistence type="predicted"/>
<evidence type="ECO:0000259" key="2">
    <source>
        <dbReference type="Pfam" id="PF13960"/>
    </source>
</evidence>
<dbReference type="Proteomes" id="UP001231189">
    <property type="component" value="Unassembled WGS sequence"/>
</dbReference>
<feature type="domain" description="DUF8039" evidence="3">
    <location>
        <begin position="1278"/>
        <end position="1368"/>
    </location>
</feature>
<feature type="region of interest" description="Disordered" evidence="1">
    <location>
        <begin position="85"/>
        <end position="104"/>
    </location>
</feature>
<dbReference type="InterPro" id="IPR058352">
    <property type="entry name" value="DUF8039"/>
</dbReference>
<reference evidence="4" key="1">
    <citation type="submission" date="2023-07" db="EMBL/GenBank/DDBJ databases">
        <title>A chromosome-level genome assembly of Lolium multiflorum.</title>
        <authorList>
            <person name="Chen Y."/>
            <person name="Copetti D."/>
            <person name="Kolliker R."/>
            <person name="Studer B."/>
        </authorList>
    </citation>
    <scope>NUCLEOTIDE SEQUENCE</scope>
    <source>
        <strain evidence="4">02402/16</strain>
        <tissue evidence="4">Leaf</tissue>
    </source>
</reference>
<feature type="region of interest" description="Disordered" evidence="1">
    <location>
        <begin position="1491"/>
        <end position="1523"/>
    </location>
</feature>
<name>A0AAD8QQJ2_LOLMU</name>
<feature type="region of interest" description="Disordered" evidence="1">
    <location>
        <begin position="1068"/>
        <end position="1088"/>
    </location>
</feature>
<dbReference type="PANTHER" id="PTHR48258:SF9">
    <property type="entry name" value="OS01G0348150 PROTEIN"/>
    <property type="match status" value="1"/>
</dbReference>
<dbReference type="InterPro" id="IPR025452">
    <property type="entry name" value="DUF4218"/>
</dbReference>
<feature type="region of interest" description="Disordered" evidence="1">
    <location>
        <begin position="686"/>
        <end position="728"/>
    </location>
</feature>
<organism evidence="4 5">
    <name type="scientific">Lolium multiflorum</name>
    <name type="common">Italian ryegrass</name>
    <name type="synonym">Lolium perenne subsp. multiflorum</name>
    <dbReference type="NCBI Taxonomy" id="4521"/>
    <lineage>
        <taxon>Eukaryota</taxon>
        <taxon>Viridiplantae</taxon>
        <taxon>Streptophyta</taxon>
        <taxon>Embryophyta</taxon>
        <taxon>Tracheophyta</taxon>
        <taxon>Spermatophyta</taxon>
        <taxon>Magnoliopsida</taxon>
        <taxon>Liliopsida</taxon>
        <taxon>Poales</taxon>
        <taxon>Poaceae</taxon>
        <taxon>BOP clade</taxon>
        <taxon>Pooideae</taxon>
        <taxon>Poodae</taxon>
        <taxon>Poeae</taxon>
        <taxon>Poeae Chloroplast Group 2 (Poeae type)</taxon>
        <taxon>Loliodinae</taxon>
        <taxon>Loliinae</taxon>
        <taxon>Lolium</taxon>
    </lineage>
</organism>
<dbReference type="EMBL" id="JAUUTY010000007">
    <property type="protein sequence ID" value="KAK1606625.1"/>
    <property type="molecule type" value="Genomic_DNA"/>
</dbReference>
<gene>
    <name evidence="4" type="ORF">QYE76_030298</name>
</gene>